<proteinExistence type="predicted"/>
<accession>A0ACC2W0B2</accession>
<gene>
    <name evidence="1" type="ORF">QFC21_002063</name>
</gene>
<sequence length="381" mass="42648">MDLASRENDASRARWVKEMKIGEGTYANVYKVAIKKIKTSAAWKDGIDMSALREIKFLRELAHPNVIAASPFLSLAIPVGPSTKQGSFLTQLLDVFAHRQCLNLVLEYLDTDLEAVIKDRSLVFKTADVKSWMAMSFRGLEFCHRNGILHRDLKPNNLLISNKGELKLADFGLAREQGDADSRMTHQVVTRWYRPPELLWGSRSYSFGIDIWSMGTIFVELVLRKPFLPGETDVDQLKRIIAVLGTPSDEDWPGHRSLPDYFPQPESVGQRWTPWVASVGKSGIDLMLKTLRYDPTKRISAKQALDHPFFREEPRPTPPIMLPKPLAELRPRALAPEELNGKPMVIGNGADAGNGKKRKAPSPADAQGVSGAGRNVARRLF</sequence>
<comment type="caution">
    <text evidence="1">The sequence shown here is derived from an EMBL/GenBank/DDBJ whole genome shotgun (WGS) entry which is preliminary data.</text>
</comment>
<evidence type="ECO:0000313" key="2">
    <source>
        <dbReference type="Proteomes" id="UP001227268"/>
    </source>
</evidence>
<protein>
    <submittedName>
        <fullName evidence="1">Uncharacterized protein</fullName>
    </submittedName>
</protein>
<keyword evidence="2" id="KW-1185">Reference proteome</keyword>
<evidence type="ECO:0000313" key="1">
    <source>
        <dbReference type="EMBL" id="KAJ9104565.1"/>
    </source>
</evidence>
<organism evidence="1 2">
    <name type="scientific">Naganishia friedmannii</name>
    <dbReference type="NCBI Taxonomy" id="89922"/>
    <lineage>
        <taxon>Eukaryota</taxon>
        <taxon>Fungi</taxon>
        <taxon>Dikarya</taxon>
        <taxon>Basidiomycota</taxon>
        <taxon>Agaricomycotina</taxon>
        <taxon>Tremellomycetes</taxon>
        <taxon>Filobasidiales</taxon>
        <taxon>Filobasidiaceae</taxon>
        <taxon>Naganishia</taxon>
    </lineage>
</organism>
<dbReference type="Proteomes" id="UP001227268">
    <property type="component" value="Unassembled WGS sequence"/>
</dbReference>
<name>A0ACC2W0B2_9TREE</name>
<dbReference type="EMBL" id="JASBWT010000005">
    <property type="protein sequence ID" value="KAJ9104565.1"/>
    <property type="molecule type" value="Genomic_DNA"/>
</dbReference>
<reference evidence="1" key="1">
    <citation type="submission" date="2023-04" db="EMBL/GenBank/DDBJ databases">
        <title>Draft Genome sequencing of Naganishia species isolated from polar environments using Oxford Nanopore Technology.</title>
        <authorList>
            <person name="Leo P."/>
            <person name="Venkateswaran K."/>
        </authorList>
    </citation>
    <scope>NUCLEOTIDE SEQUENCE</scope>
    <source>
        <strain evidence="1">MNA-CCFEE 5423</strain>
    </source>
</reference>